<protein>
    <submittedName>
        <fullName evidence="2">Uncharacterized protein</fullName>
    </submittedName>
</protein>
<evidence type="ECO:0000313" key="2">
    <source>
        <dbReference type="EMBL" id="TNN52758.1"/>
    </source>
</evidence>
<evidence type="ECO:0000313" key="3">
    <source>
        <dbReference type="Proteomes" id="UP000314294"/>
    </source>
</evidence>
<reference evidence="2 3" key="1">
    <citation type="submission" date="2019-03" db="EMBL/GenBank/DDBJ databases">
        <title>First draft genome of Liparis tanakae, snailfish: a comprehensive survey of snailfish specific genes.</title>
        <authorList>
            <person name="Kim W."/>
            <person name="Song I."/>
            <person name="Jeong J.-H."/>
            <person name="Kim D."/>
            <person name="Kim S."/>
            <person name="Ryu S."/>
            <person name="Song J.Y."/>
            <person name="Lee S.K."/>
        </authorList>
    </citation>
    <scope>NUCLEOTIDE SEQUENCE [LARGE SCALE GENOMIC DNA]</scope>
    <source>
        <tissue evidence="2">Muscle</tissue>
    </source>
</reference>
<dbReference type="AlphaFoldDB" id="A0A4Z2GGU0"/>
<feature type="compositionally biased region" description="Basic and acidic residues" evidence="1">
    <location>
        <begin position="67"/>
        <end position="78"/>
    </location>
</feature>
<evidence type="ECO:0000256" key="1">
    <source>
        <dbReference type="SAM" id="MobiDB-lite"/>
    </source>
</evidence>
<keyword evidence="3" id="KW-1185">Reference proteome</keyword>
<proteinExistence type="predicted"/>
<gene>
    <name evidence="2" type="ORF">EYF80_037062</name>
</gene>
<feature type="region of interest" description="Disordered" evidence="1">
    <location>
        <begin position="28"/>
        <end position="90"/>
    </location>
</feature>
<accession>A0A4Z2GGU0</accession>
<sequence>MVPSLGDSSIFTCSLHAGTGWIHVAPDGQSAPNSLHVKKRAADPSSQTSWWAPCPHGRPRSGFKLRGAPDPRRVRGSESDGGSLKGLWGLKTPPLMSTGTPKINSVFNFLTVALINA</sequence>
<organism evidence="2 3">
    <name type="scientific">Liparis tanakae</name>
    <name type="common">Tanaka's snailfish</name>
    <dbReference type="NCBI Taxonomy" id="230148"/>
    <lineage>
        <taxon>Eukaryota</taxon>
        <taxon>Metazoa</taxon>
        <taxon>Chordata</taxon>
        <taxon>Craniata</taxon>
        <taxon>Vertebrata</taxon>
        <taxon>Euteleostomi</taxon>
        <taxon>Actinopterygii</taxon>
        <taxon>Neopterygii</taxon>
        <taxon>Teleostei</taxon>
        <taxon>Neoteleostei</taxon>
        <taxon>Acanthomorphata</taxon>
        <taxon>Eupercaria</taxon>
        <taxon>Perciformes</taxon>
        <taxon>Cottioidei</taxon>
        <taxon>Cottales</taxon>
        <taxon>Liparidae</taxon>
        <taxon>Liparis</taxon>
    </lineage>
</organism>
<dbReference type="Proteomes" id="UP000314294">
    <property type="component" value="Unassembled WGS sequence"/>
</dbReference>
<dbReference type="EMBL" id="SRLO01000537">
    <property type="protein sequence ID" value="TNN52758.1"/>
    <property type="molecule type" value="Genomic_DNA"/>
</dbReference>
<comment type="caution">
    <text evidence="2">The sequence shown here is derived from an EMBL/GenBank/DDBJ whole genome shotgun (WGS) entry which is preliminary data.</text>
</comment>
<name>A0A4Z2GGU0_9TELE</name>